<gene>
    <name evidence="5" type="ordered locus">Snas_5827</name>
</gene>
<dbReference type="GO" id="GO:0019433">
    <property type="term" value="P:triglyceride catabolic process"/>
    <property type="evidence" value="ECO:0007669"/>
    <property type="project" value="TreeGrafter"/>
</dbReference>
<evidence type="ECO:0000256" key="1">
    <source>
        <dbReference type="PIRSR" id="PIRSR637460-1"/>
    </source>
</evidence>
<feature type="active site" evidence="1">
    <location>
        <position position="252"/>
    </location>
</feature>
<feature type="signal peptide" evidence="3">
    <location>
        <begin position="1"/>
        <end position="37"/>
    </location>
</feature>
<dbReference type="SUPFAM" id="SSF52266">
    <property type="entry name" value="SGNH hydrolase"/>
    <property type="match status" value="1"/>
</dbReference>
<feature type="disulfide bond" evidence="2">
    <location>
        <begin position="185"/>
        <end position="234"/>
    </location>
</feature>
<feature type="chain" id="PRO_5003048114" evidence="3">
    <location>
        <begin position="38"/>
        <end position="266"/>
    </location>
</feature>
<dbReference type="HOGENOM" id="CLU_038449_3_0_11"/>
<feature type="active site" description="Nucleophile" evidence="1">
    <location>
        <position position="48"/>
    </location>
</feature>
<dbReference type="CDD" id="cd01823">
    <property type="entry name" value="SEST_like"/>
    <property type="match status" value="1"/>
</dbReference>
<dbReference type="InterPro" id="IPR006311">
    <property type="entry name" value="TAT_signal"/>
</dbReference>
<keyword evidence="5" id="KW-0378">Hydrolase</keyword>
<organism evidence="5 6">
    <name type="scientific">Stackebrandtia nassauensis (strain DSM 44728 / CIP 108903 / NRRL B-16338 / NBRC 102104 / LLR-40K-21)</name>
    <dbReference type="NCBI Taxonomy" id="446470"/>
    <lineage>
        <taxon>Bacteria</taxon>
        <taxon>Bacillati</taxon>
        <taxon>Actinomycetota</taxon>
        <taxon>Actinomycetes</taxon>
        <taxon>Glycomycetales</taxon>
        <taxon>Glycomycetaceae</taxon>
        <taxon>Stackebrandtia</taxon>
    </lineage>
</organism>
<dbReference type="PANTHER" id="PTHR37981">
    <property type="entry name" value="LIPASE 2"/>
    <property type="match status" value="1"/>
</dbReference>
<dbReference type="EC" id="3.1.1.3" evidence="5"/>
<keyword evidence="6" id="KW-1185">Reference proteome</keyword>
<reference evidence="5 6" key="1">
    <citation type="journal article" date="2009" name="Stand. Genomic Sci.">
        <title>Complete genome sequence of Stackebrandtia nassauensis type strain (LLR-40K-21).</title>
        <authorList>
            <person name="Munk C."/>
            <person name="Lapidus A."/>
            <person name="Copeland A."/>
            <person name="Jando M."/>
            <person name="Mayilraj S."/>
            <person name="Glavina Del Rio T."/>
            <person name="Nolan M."/>
            <person name="Chen F."/>
            <person name="Lucas S."/>
            <person name="Tice H."/>
            <person name="Cheng J.F."/>
            <person name="Han C."/>
            <person name="Detter J.C."/>
            <person name="Bruce D."/>
            <person name="Goodwin L."/>
            <person name="Chain P."/>
            <person name="Pitluck S."/>
            <person name="Goker M."/>
            <person name="Ovchinikova G."/>
            <person name="Pati A."/>
            <person name="Ivanova N."/>
            <person name="Mavromatis K."/>
            <person name="Chen A."/>
            <person name="Palaniappan K."/>
            <person name="Land M."/>
            <person name="Hauser L."/>
            <person name="Chang Y.J."/>
            <person name="Jeffries C.D."/>
            <person name="Bristow J."/>
            <person name="Eisen J.A."/>
            <person name="Markowitz V."/>
            <person name="Hugenholtz P."/>
            <person name="Kyrpides N.C."/>
            <person name="Klenk H.P."/>
        </authorList>
    </citation>
    <scope>NUCLEOTIDE SEQUENCE [LARGE SCALE GENOMIC DNA]</scope>
    <source>
        <strain evidence="6">DSM 44728 / CIP 108903 / NRRL B-16338 / NBRC 102104 / LLR-40K-21</strain>
    </source>
</reference>
<dbReference type="RefSeq" id="WP_013021028.1">
    <property type="nucleotide sequence ID" value="NC_013947.1"/>
</dbReference>
<evidence type="ECO:0000256" key="2">
    <source>
        <dbReference type="PIRSR" id="PIRSR637460-2"/>
    </source>
</evidence>
<keyword evidence="2" id="KW-1015">Disulfide bond</keyword>
<evidence type="ECO:0000256" key="3">
    <source>
        <dbReference type="SAM" id="SignalP"/>
    </source>
</evidence>
<dbReference type="AlphaFoldDB" id="D3PZ28"/>
<sequence>MSSKSSPSRRLIARLSALALTAAVALGTTLVASPATAAPLVFAGLGDSYASGVGAGDYIGSDDCYRSSHAYPKQVADAYGEYLYFNACSGAKVQDVIDNQIGNISIAEHITIGVGGNDAGFSRVLGACAGTDTALCLSQVEAANTFIRDELPARLDTLYTKVGERTTYADVAVVGNPRLFNGTTCAGTLAITPEEQEALNGTADLLATTTKGVAADHGYRFVDPRDAFASHAICSADPWLLGWTGSQLESFHPNVAGQNAYTDLLL</sequence>
<dbReference type="KEGG" id="sna:Snas_5827"/>
<proteinExistence type="predicted"/>
<feature type="disulfide bond" evidence="2">
    <location>
        <begin position="64"/>
        <end position="88"/>
    </location>
</feature>
<keyword evidence="3" id="KW-0732">Signal</keyword>
<dbReference type="InterPro" id="IPR036514">
    <property type="entry name" value="SGNH_hydro_sf"/>
</dbReference>
<accession>D3PZ28</accession>
<dbReference type="Pfam" id="PF13472">
    <property type="entry name" value="Lipase_GDSL_2"/>
    <property type="match status" value="1"/>
</dbReference>
<dbReference type="InterPro" id="IPR013830">
    <property type="entry name" value="SGNH_hydro"/>
</dbReference>
<dbReference type="GO" id="GO:0004806">
    <property type="term" value="F:triacylglycerol lipase activity"/>
    <property type="evidence" value="ECO:0007669"/>
    <property type="project" value="UniProtKB-EC"/>
</dbReference>
<dbReference type="eggNOG" id="COG2755">
    <property type="taxonomic scope" value="Bacteria"/>
</dbReference>
<protein>
    <submittedName>
        <fullName evidence="5">Triacylglycerol lipase</fullName>
        <ecNumber evidence="5">3.1.1.3</ecNumber>
    </submittedName>
</protein>
<dbReference type="InterPro" id="IPR037460">
    <property type="entry name" value="SEST-like"/>
</dbReference>
<name>D3PZ28_STANL</name>
<feature type="disulfide bond" evidence="2">
    <location>
        <begin position="128"/>
        <end position="136"/>
    </location>
</feature>
<dbReference type="Gene3D" id="3.40.50.1110">
    <property type="entry name" value="SGNH hydrolase"/>
    <property type="match status" value="1"/>
</dbReference>
<evidence type="ECO:0000313" key="5">
    <source>
        <dbReference type="EMBL" id="ADD45457.1"/>
    </source>
</evidence>
<dbReference type="STRING" id="446470.Snas_5827"/>
<dbReference type="PANTHER" id="PTHR37981:SF1">
    <property type="entry name" value="SGNH HYDROLASE-TYPE ESTERASE DOMAIN-CONTAINING PROTEIN"/>
    <property type="match status" value="1"/>
</dbReference>
<evidence type="ECO:0000313" key="6">
    <source>
        <dbReference type="Proteomes" id="UP000000844"/>
    </source>
</evidence>
<evidence type="ECO:0000259" key="4">
    <source>
        <dbReference type="Pfam" id="PF13472"/>
    </source>
</evidence>
<feature type="domain" description="SGNH hydrolase-type esterase" evidence="4">
    <location>
        <begin position="45"/>
        <end position="258"/>
    </location>
</feature>
<dbReference type="Proteomes" id="UP000000844">
    <property type="component" value="Chromosome"/>
</dbReference>
<dbReference type="PROSITE" id="PS51318">
    <property type="entry name" value="TAT"/>
    <property type="match status" value="1"/>
</dbReference>
<dbReference type="EMBL" id="CP001778">
    <property type="protein sequence ID" value="ADD45457.1"/>
    <property type="molecule type" value="Genomic_DNA"/>
</dbReference>